<evidence type="ECO:0000256" key="6">
    <source>
        <dbReference type="ARBA" id="ARBA00022729"/>
    </source>
</evidence>
<feature type="domain" description="EGF-like" evidence="17">
    <location>
        <begin position="4587"/>
        <end position="4623"/>
    </location>
</feature>
<keyword evidence="4" id="KW-0254">Endocytosis</keyword>
<dbReference type="SUPFAM" id="SSF57424">
    <property type="entry name" value="LDL receptor-like module"/>
    <property type="match status" value="30"/>
</dbReference>
<dbReference type="PROSITE" id="PS01186">
    <property type="entry name" value="EGF_2"/>
    <property type="match status" value="6"/>
</dbReference>
<keyword evidence="11 18" id="KW-0675">Receptor</keyword>
<dbReference type="InterPro" id="IPR009030">
    <property type="entry name" value="Growth_fac_rcpt_cys_sf"/>
</dbReference>
<feature type="transmembrane region" description="Helical" evidence="16">
    <location>
        <begin position="5001"/>
        <end position="5026"/>
    </location>
</feature>
<name>A0A0V1L3G8_9BILA</name>
<dbReference type="InterPro" id="IPR026823">
    <property type="entry name" value="cEGF"/>
</dbReference>
<organism evidence="18 19">
    <name type="scientific">Trichinella nativa</name>
    <dbReference type="NCBI Taxonomy" id="6335"/>
    <lineage>
        <taxon>Eukaryota</taxon>
        <taxon>Metazoa</taxon>
        <taxon>Ecdysozoa</taxon>
        <taxon>Nematoda</taxon>
        <taxon>Enoplea</taxon>
        <taxon>Dorylaimia</taxon>
        <taxon>Trichinellida</taxon>
        <taxon>Trichinellidae</taxon>
        <taxon>Trichinella</taxon>
    </lineage>
</organism>
<keyword evidence="5 16" id="KW-0812">Transmembrane</keyword>
<dbReference type="PROSITE" id="PS50026">
    <property type="entry name" value="EGF_3"/>
    <property type="match status" value="8"/>
</dbReference>
<feature type="repeat" description="LDL-receptor class B" evidence="15">
    <location>
        <begin position="915"/>
        <end position="959"/>
    </location>
</feature>
<feature type="domain" description="EGF-like" evidence="17">
    <location>
        <begin position="4654"/>
        <end position="4695"/>
    </location>
</feature>
<dbReference type="SUPFAM" id="SSF57184">
    <property type="entry name" value="Growth factor receptor domain"/>
    <property type="match status" value="3"/>
</dbReference>
<evidence type="ECO:0000256" key="5">
    <source>
        <dbReference type="ARBA" id="ARBA00022692"/>
    </source>
</evidence>
<feature type="disulfide bond" evidence="14">
    <location>
        <begin position="3869"/>
        <end position="3884"/>
    </location>
</feature>
<feature type="disulfide bond" evidence="14">
    <location>
        <begin position="1300"/>
        <end position="1312"/>
    </location>
</feature>
<feature type="non-terminal residue" evidence="18">
    <location>
        <position position="5139"/>
    </location>
</feature>
<evidence type="ECO:0000256" key="14">
    <source>
        <dbReference type="PROSITE-ProRule" id="PRU00124"/>
    </source>
</evidence>
<dbReference type="InterPro" id="IPR036055">
    <property type="entry name" value="LDL_receptor-like_sf"/>
</dbReference>
<feature type="disulfide bond" evidence="14">
    <location>
        <begin position="3041"/>
        <end position="3056"/>
    </location>
</feature>
<feature type="disulfide bond" evidence="14">
    <location>
        <begin position="2958"/>
        <end position="2973"/>
    </location>
</feature>
<dbReference type="CDD" id="cd00054">
    <property type="entry name" value="EGF_CA"/>
    <property type="match status" value="1"/>
</dbReference>
<dbReference type="SMART" id="SM00192">
    <property type="entry name" value="LDLa"/>
    <property type="match status" value="32"/>
</dbReference>
<keyword evidence="6" id="KW-0732">Signal</keyword>
<evidence type="ECO:0000313" key="19">
    <source>
        <dbReference type="Proteomes" id="UP000054721"/>
    </source>
</evidence>
<feature type="disulfide bond" evidence="13">
    <location>
        <begin position="4806"/>
        <end position="4823"/>
    </location>
</feature>
<dbReference type="InterPro" id="IPR051221">
    <property type="entry name" value="LDLR-related"/>
</dbReference>
<evidence type="ECO:0000256" key="3">
    <source>
        <dbReference type="ARBA" id="ARBA00022536"/>
    </source>
</evidence>
<dbReference type="Pfam" id="PF00058">
    <property type="entry name" value="Ldl_recept_b"/>
    <property type="match status" value="9"/>
</dbReference>
<feature type="disulfide bond" evidence="14">
    <location>
        <begin position="1237"/>
        <end position="1252"/>
    </location>
</feature>
<dbReference type="InterPro" id="IPR000742">
    <property type="entry name" value="EGF"/>
</dbReference>
<feature type="disulfide bond" evidence="13">
    <location>
        <begin position="4953"/>
        <end position="4963"/>
    </location>
</feature>
<feature type="disulfide bond" evidence="14">
    <location>
        <begin position="3088"/>
        <end position="3103"/>
    </location>
</feature>
<feature type="repeat" description="LDL-receptor class B" evidence="15">
    <location>
        <begin position="3448"/>
        <end position="3492"/>
    </location>
</feature>
<feature type="repeat" description="LDL-receptor class B" evidence="15">
    <location>
        <begin position="3493"/>
        <end position="3536"/>
    </location>
</feature>
<dbReference type="Gene3D" id="2.120.10.30">
    <property type="entry name" value="TolB, C-terminal domain"/>
    <property type="match status" value="8"/>
</dbReference>
<feature type="domain" description="EGF-like" evidence="17">
    <location>
        <begin position="4949"/>
        <end position="4984"/>
    </location>
</feature>
<feature type="repeat" description="LDL-receptor class B" evidence="15">
    <location>
        <begin position="4328"/>
        <end position="4370"/>
    </location>
</feature>
<feature type="disulfide bond" evidence="13">
    <location>
        <begin position="4613"/>
        <end position="4622"/>
    </location>
</feature>
<dbReference type="OrthoDB" id="9990982at2759"/>
<feature type="domain" description="EGF-like" evidence="17">
    <location>
        <begin position="4872"/>
        <end position="4908"/>
    </location>
</feature>
<dbReference type="Gene3D" id="2.10.25.10">
    <property type="entry name" value="Laminin"/>
    <property type="match status" value="11"/>
</dbReference>
<feature type="disulfide bond" evidence="13">
    <location>
        <begin position="4840"/>
        <end position="4850"/>
    </location>
</feature>
<feature type="disulfide bond" evidence="14">
    <location>
        <begin position="1307"/>
        <end position="1325"/>
    </location>
</feature>
<feature type="disulfide bond" evidence="14">
    <location>
        <begin position="1401"/>
        <end position="1416"/>
    </location>
</feature>
<feature type="domain" description="EGF-like" evidence="17">
    <location>
        <begin position="4697"/>
        <end position="4733"/>
    </location>
</feature>
<feature type="repeat" description="LDL-receptor class B" evidence="15">
    <location>
        <begin position="3537"/>
        <end position="3580"/>
    </location>
</feature>
<comment type="caution">
    <text evidence="13">Lacks conserved residue(s) required for the propagation of feature annotation.</text>
</comment>
<keyword evidence="12" id="KW-0325">Glycoprotein</keyword>
<feature type="disulfide bond" evidence="14">
    <location>
        <begin position="3948"/>
        <end position="3963"/>
    </location>
</feature>
<feature type="disulfide bond" evidence="13">
    <location>
        <begin position="4701"/>
        <end position="4711"/>
    </location>
</feature>
<evidence type="ECO:0000256" key="16">
    <source>
        <dbReference type="SAM" id="Phobius"/>
    </source>
</evidence>
<feature type="disulfide bond" evidence="13">
    <location>
        <begin position="4723"/>
        <end position="4732"/>
    </location>
</feature>
<feature type="disulfide bond" evidence="14">
    <location>
        <begin position="4096"/>
        <end position="4108"/>
    </location>
</feature>
<feature type="disulfide bond" evidence="14">
    <location>
        <begin position="3889"/>
        <end position="3901"/>
    </location>
</feature>
<evidence type="ECO:0000256" key="8">
    <source>
        <dbReference type="ARBA" id="ARBA00022989"/>
    </source>
</evidence>
<feature type="disulfide bond" evidence="14">
    <location>
        <begin position="4150"/>
        <end position="4165"/>
    </location>
</feature>
<dbReference type="FunFam" id="2.120.10.30:FF:000241">
    <property type="entry name" value="Low-density lipoprotein receptor-related protein 6"/>
    <property type="match status" value="5"/>
</dbReference>
<feature type="repeat" description="LDL-receptor class B" evidence="15">
    <location>
        <begin position="2275"/>
        <end position="2317"/>
    </location>
</feature>
<feature type="repeat" description="LDL-receptor class B" evidence="15">
    <location>
        <begin position="1018"/>
        <end position="1060"/>
    </location>
</feature>
<feature type="disulfide bond" evidence="13">
    <location>
        <begin position="4974"/>
        <end position="4983"/>
    </location>
</feature>
<sequence>LWKPVEKEFIDKSYNKKFSKCNYCKIKRLLLLNESICYLTSRKSILFVKIKGNAFDLLHLYKRRSYTITSTTKKAQINSVTFKKVVVLAVLIEKRYVKRKLIKLTNLTINIVFNSFGNLSRKEQKLILIFENLKIEKLGNEMYSGDYSNVVFKFFWYGTCQIPFSFSFSASLLIYLSSKLGMIIQFYFSTERKIDVNLIENESFIVMSGVIVRVFAVICTCFCACAFAETGVFSIGTDELAPFSIVQGSCGPDQLFCDGHIDNGKCIPKKWVCDQEYDCIDQTDETPEKCRDVIVVLELLVKLSVGVLLAPRACSPEQFTCLLTGHCIPLGYRCDLDADCGVTVDGRIDRSDEENEHCLQAFSCLPNFHRCSTVDVCIELVKFCDDRLDCPDGSDEGPFCSAFAGRNITCTYGQKPTPDGGMRCYCPPGKKPRRGQCIKDNPCLAEKDGHVGPCDQICSFNDDKVQCSCADGYRLLNRTDCVAINEPADEPATILITNGAAVLITDLNFNIKGTIEGRSLNPLDFDHRNRTVCWLTIIGLEPKNEKRVMQCASVDNFDKDHTWYYEAEYCLDGVEQIAKDWINGNWYFIDDTYDRLFVCTAILDRCVTLLSGTLDKPKDIAIDPREGYIFITDWGSFQPSLVRVNMDGSNLTRFVDVSVIYPHGVVLDYATHSVYWLDNYLQYVRVVDYERTSRPRTVLSGMGVKSLHSLALFEKHLYATDYFKNMIVRIAKADGSTVKSFARRDFTRAYSIKIFHRQRQPDAKSPASRWPRSSCAVDNGGCDQICVPTGGGRGGTDGVRCLCAEGYKLQWEAGLRGVCRLAFAYPTLLFGRTQPGAILGIPATTLAAGYSTVRPVRGIGRPTAITADAIRGAVYFADASRYAIYRQNLETGDRDVLVDTFVGNCAGMAVDWVAGNLYWTDDALATISVLRVDQPACRRVLLSSGALSHPRAICVHPAMGLLFWADWSEIVSAPGAAANRPAASIERANMDGTGRRPLVRGDHQLHWPNGLTLDYTHHWLYWCDAFLDRIERIRFDGSDRQLVLTDAPTHPYGLAVFDGRLHWTEFRHGTVMRVALADINPATGLAKQGAVEVMYSTASPLFDLLLLNNDTSRSRMATPAANRCASNNGHCSHLCLYSDGRSNCWCADGYRPTANREGQCEPVPNWRPPVRCTGTQFQCHRNGRCVDQRYVCDGDDDCGDGSDEENINPDGPCYNHTCRQDQFQCRSNRCLPESWRCDGEADCQDGDDELHCENTTCGEGKFQCAITKKCLLQEWVCDHEYDCGLGDTSDEHDNCAYPKCHPTQFTCTNKQCLSMSYVCDGDRDCRDGSDELHCDFGCVPGEEFRCTASSPCISSLYKCDGYPDCADGSDELGCVKDSNDCGVNQFHCLVSGECIRSLFHCDGDVDCLDGSDEQNCSRETDFDCPPSLFTCNDSSRCLLKSLVCDGNAHCEDGSDESFCVEKQHCVEPNFACLNDSSTCLPLWKLCNRVDDCADGSDEGGMCSDNQCLHGNLCDQLCYDSPYGFVCSCRDGYFLQPDKKTCSPRDPCTQWGVCSQHCQSQGVHYYCYCEPGYVLSSNKFSCKSAQPDTPFVMFSSRHEIRLIGLRRDAVAVSLVSNLRNSIAVDFYYNSTGSSSLIFWTDISTDRIYRGHMSSSELSSTLDDVVAIVQHGVATAEGIAVDWIGQNLYWVDSTLDQIEVCKFDGSYRTAIVSGKMQSLRSLAVDPRKGLLFWTDWEETNPRIERSTLAGTERVHNLLSVRSVKGGGWVNGLTIDYIAERLYWTDAKSDSIHTVNYDGQDHHLVLSNHDFMSHPFAITVFEDFVYWTDWRVNSVVRANKWNGSSVQIIQGTNGQPFDLEILHPSRQPRKGKNPCGQNNGGCSHLCLLVSDQKAVCKCPYFYKLASDMRTCVDIGHAVIVAQPRRIVSMVGDMSEPNLIPIMTSVAVENVTAMDVDPITRQLYWSDSKSTTIYRAFLNGSSSDAVINSDLNNVFGLAIDWISRNLYFSSYTDDHAEISITSLDGLFRRVLIQSTRQSPGGVVKPISLAVHPLLGKMYWIDVGLQPKAIQSAKLNGDSIQPLNIDPTYLDLRIDLQRNLLYWIDRKTFSLHSINLINDQKSVFSFPDYVHPTLMDLVENDTFYIFESNRITAADPAVGLVTLGSGELLYQVVRKNTSEVTALRTFLPNSKLFSAENPCSKLNLDCQHLCIPLSSTQATCECATGYTLSPDKRSCIGQEMQLLYCQRGKIAGVNERGLSTLAPVSGVQSPTSLDFLGYEDRIYWTDTAKNEIVSMKRDLSGRMVIFSDRNARLGSLSIDWIAGTLYLFVFNFGHFLTEKYFFIKKGNVYFTNGFVAAERGKRRGTIEVARINGLHRNVVVYQPDDIPRSVQVDPREGYLFWLNSSGVQRAWLDGSEQRQIVAAFNCSDLELDTDSKSICWLDQSRSVIACSAYDGSGVHVMHSYNSNISYYTAFTMHNNRVYWSDRNMQDGSIMYCDSQKRFFLTIIKTTKHQLKNSVRDLKVFDVRTQSGSNACMLNNGGCEHLCLYRGRKRPHLCMCSFGKLQPDNRTCAPYESFLVYSKVQSIVFGYLDERENQNAPYPPMENERFIRNVVGLAYDSQFKRLFYSDIKLGSIFMVNITANASIDKSFVELVSDEGSIEGLAFDNLHQDLYWTSYTNATINRVHVGVHAALPRRRTKVLQLNPMFDKPRGIAVDPCEMRLFWANWNPLEPSIETSYLSGAVRRAIITTDIRTPNSIAIDFLVKELYWSDARLDKIERCRYDGSGRVVVVVGKPSHPFGLAIYKDYLYWTDWVLRAVVRVEKFSGAGFTFVQRNDHSQLMAIIAVANDSNTCNVDVCSDDSANKCSDLCLVDSLGKPMCGCLPGRVLSSDGYSCIDMESDCNPNTEFSCSSGQCIPIELTCNGVPECRDGDDERAEYCTSRDCPAGFNLCDNGMCIEEEKLCDGVNDCGDLSDENNCPCHNTTQFRCNNGVCIGIQNRCNFKPDCSDASDEMNCPKRNCSDLVVHGKPLHNCEFTTQCIADDWICDGINDCWDNSDEAVCSGCVAKAVEKCTSKDSFMCRSQKKCIPRSWRCDGERDCADGSDEEDCGELDESQQNCDAYTEFKCRDNSCIARSWLCDGTPDCSDGDDEYPIMCALTEECEEFKCANGKCLPYSKICNYKDDCGDSFASDERNCSYLFICLENEIQCKNGMCLLSEFYCDGDDDCGDGTDEPETCERQNCHSWEFRCRNGQCIPSGWQCNGIEECKDKSDEDPEQCSGRVFALKAPTCKSNQYECTNGVCIDESLTCNGQNDCGDWSDEGHLCNVNECAFLIHMCEHVCVDKKIGYECACNSGFRLAEDRTSCVDIDECTETYPCSQTCYNRFGSFSCECISDGYVLDADGVTCKHTDDIAPELLVCSRSTIKRYGMQGEVVGHVLINLTNAIAIDYDFEEDRVYWSDISQLSVYIGRVFLNGTGWQILHWHDLRSPDGLAVDWVARNLYWCDKGTDTIEVSRLDGQYRKVLLKGKPLKQPRAIVVDPLAGYLFWSDWGLHAHIGRMDLDGSNVMLIVTDSLKWPNALTLDYVMKRVFWGDAGLNYIGMASYDGNGVRKVITLQAFHAFGMYLFEDFLYWTDWETGTVQRVQKHSGQNRSLVIPHLPYAPMGITVVHPASKPKAPAYAPCRRHGMCAALCLGSRNESKPYTCDCPNGFKKQSDSDCAADCKPSHFVCTKTFKCIPSWWRCDGQDDCGDGQDELYFVPNACPAFHCLPGQYACSDGSTCLSANRLCDGKIDCPDGGDEGQGSLTTINCTTYDCVAPGQWKCYKSSICIAEQSFCDGVIDCPNGEDESNCTVKVCGAGYYQCPLSRICIPYLAVCDGQKDCKNGEDELNCRNRTCSSDEFRCPEGRCIPKSWHCDGEKECLHGEDELNCSNGSCGGSSFPCRGDGRCIPKSWHCDGYPDCTDYSDELNCTGGAVVCGLHEWTCHDRKQCIMQSLLCDGERDCDDGSDETAAAGCLPGFVTCRSTQFACKNGIQCIPKIWKCDGEADCSDKSDEIGCDATCNRTEFQCHQSNQCIRTGWICDGQRDCIDGSDEDSSLCAVKGCPPTYRKCADGMCYPAHLHCDGVQHCKDGSDEPRPSCNCPFRCRNGRCIAKRYRCDFFDHCGDMSDELNCETDRCSAFGLCSQKCELSKNGRGAKCYCAAGYSVDGNNPNRCRADGSLPALLVVANEEIRSIDPYTKFHYDRIVMPNSRVTSLDYHIMPAEVDGTFSSVSIYWTDAYNGTVSRKKIVEPGRVVKREAFGSAAATPLDSSDTGAQVLLQGLKRPVGIAVDWLHDHIYWTDLSAKLINIASLDGSVSIALVRKNLAMPYSLAISTTYRMLFWTDTGQRARIESAALDGTGRRILVADNLYYPTGLSVDEPNERLYWADPKTSSIETAQLDGRHRHLVRSFEYGEDKPWFISVFEDIVYFSTYLDSKVKMISKYGNESVQTLLEHDQIFHSGALVVFHPSKQLTSVDDEKIVCKTAKPCPPGTLCVTLDRVGRAFTCLCPNDMFFDRDTGKCDFEYQEVNNGTQTVGVVCCPLSKTDVVVVVVGVVDDCTLRCLNDGKCVLNVNREQICHCKTGYSGDRCQNDLCYMRCLNNGECRIFEPFGPICLCPAEYDGNRCERYKCTGLCEHGTCFVDKITGNPSCRCMSGWTGEKCDIRIDICNDYCFNHGKCQIQWNHQPICFCTPPYHGDRCRHCGSLQCFNGGHCAQNRCQCKPGYSGMDCGQDLCDDFCKNGGECLRNESMPRCICPSWFAGDRCMENRCDGYCKNGGTCKASDVDGSLYCVCPTAYTGKLCETPLTCEQYCYNGGTCFKEGDDLFCKCARGYFGERCATALPCHRYCANNASCSLSDRGIPSCQCTRGLTGTNCMQFYAKSCEEVDCHHGYCKQHSDDVNRITCACKPGWFGIVCNLPTCHLFCLNGGTCRMLPQEAVCSCPLGTGGNRCEYKLFELATSYAAQRRHVVTTAVVVSLFLIFLLGSFAGFVLFFKNRYYGWYSVKSSALSIFINQRLIDRSILYMFRFSRQFPFRGSFFKRKRVHDEWHNPAFLYGEEEEMESFHEEATNFNNPLYDTVYQDTVIKDDEEHELLVTGHLELAHDETI</sequence>
<dbReference type="GO" id="GO:0005886">
    <property type="term" value="C:plasma membrane"/>
    <property type="evidence" value="ECO:0007669"/>
    <property type="project" value="TreeGrafter"/>
</dbReference>
<feature type="disulfide bond" evidence="14">
    <location>
        <begin position="3291"/>
        <end position="3309"/>
    </location>
</feature>
<feature type="repeat" description="LDL-receptor class B" evidence="15">
    <location>
        <begin position="2760"/>
        <end position="2802"/>
    </location>
</feature>
<feature type="domain" description="EGF-like" evidence="17">
    <location>
        <begin position="4798"/>
        <end position="4835"/>
    </location>
</feature>
<evidence type="ECO:0000256" key="7">
    <source>
        <dbReference type="ARBA" id="ARBA00022737"/>
    </source>
</evidence>
<feature type="disulfide bond" evidence="13">
    <location>
        <begin position="4861"/>
        <end position="4870"/>
    </location>
</feature>
<dbReference type="PANTHER" id="PTHR22722">
    <property type="entry name" value="LOW-DENSITY LIPOPROTEIN RECEPTOR-RELATED PROTEIN 2-RELATED"/>
    <property type="match status" value="1"/>
</dbReference>
<keyword evidence="9 16" id="KW-0472">Membrane</keyword>
<feature type="disulfide bond" evidence="14">
    <location>
        <begin position="3908"/>
        <end position="3923"/>
    </location>
</feature>
<feature type="disulfide bond" evidence="14">
    <location>
        <begin position="1319"/>
        <end position="1334"/>
    </location>
</feature>
<feature type="domain" description="EGF-like" evidence="17">
    <location>
        <begin position="4763"/>
        <end position="4795"/>
    </location>
</feature>
<feature type="disulfide bond" evidence="14">
    <location>
        <begin position="1444"/>
        <end position="1459"/>
    </location>
</feature>
<dbReference type="InterPro" id="IPR002172">
    <property type="entry name" value="LDrepeatLR_classA_rpt"/>
</dbReference>
<feature type="disulfide bond" evidence="14">
    <location>
        <begin position="2939"/>
        <end position="2951"/>
    </location>
</feature>
<keyword evidence="7" id="KW-0677">Repeat</keyword>
<comment type="caution">
    <text evidence="18">The sequence shown here is derived from an EMBL/GenBank/DDBJ whole genome shotgun (WGS) entry which is preliminary data.</text>
</comment>
<dbReference type="EMBL" id="JYDW01000160">
    <property type="protein sequence ID" value="KRZ53582.1"/>
    <property type="molecule type" value="Genomic_DNA"/>
</dbReference>
<protein>
    <submittedName>
        <fullName evidence="18">Prolow-density lipoprotein receptor-related protein 1</fullName>
    </submittedName>
</protein>
<evidence type="ECO:0000256" key="12">
    <source>
        <dbReference type="ARBA" id="ARBA00023180"/>
    </source>
</evidence>
<keyword evidence="10 13" id="KW-1015">Disulfide bond</keyword>
<feature type="disulfide bond" evidence="14">
    <location>
        <begin position="2995"/>
        <end position="3010"/>
    </location>
</feature>
<accession>A0A0V1L3G8</accession>
<evidence type="ECO:0000256" key="11">
    <source>
        <dbReference type="ARBA" id="ARBA00023170"/>
    </source>
</evidence>
<dbReference type="SUPFAM" id="SSF57196">
    <property type="entry name" value="EGF/Laminin"/>
    <property type="match status" value="6"/>
</dbReference>
<feature type="disulfide bond" evidence="14">
    <location>
        <begin position="3284"/>
        <end position="3296"/>
    </location>
</feature>
<evidence type="ECO:0000256" key="1">
    <source>
        <dbReference type="ARBA" id="ARBA00004308"/>
    </source>
</evidence>
<dbReference type="GO" id="GO:0005509">
    <property type="term" value="F:calcium ion binding"/>
    <property type="evidence" value="ECO:0007669"/>
    <property type="project" value="InterPro"/>
</dbReference>
<feature type="disulfide bond" evidence="13">
    <location>
        <begin position="4876"/>
        <end position="4886"/>
    </location>
</feature>
<feature type="disulfide bond" evidence="14">
    <location>
        <begin position="2905"/>
        <end position="2923"/>
    </location>
</feature>
<feature type="disulfide bond" evidence="14">
    <location>
        <begin position="1225"/>
        <end position="1243"/>
    </location>
</feature>
<dbReference type="FunFam" id="2.120.10.30:FF:000132">
    <property type="entry name" value="Uncharacterized protein"/>
    <property type="match status" value="1"/>
</dbReference>
<evidence type="ECO:0000259" key="17">
    <source>
        <dbReference type="PROSITE" id="PS50026"/>
    </source>
</evidence>
<feature type="disulfide bond" evidence="14">
    <location>
        <begin position="1359"/>
        <end position="1374"/>
    </location>
</feature>
<dbReference type="Proteomes" id="UP000054721">
    <property type="component" value="Unassembled WGS sequence"/>
</dbReference>
<dbReference type="SMART" id="SM00179">
    <property type="entry name" value="EGF_CA"/>
    <property type="match status" value="6"/>
</dbReference>
<dbReference type="Pfam" id="PF14670">
    <property type="entry name" value="FXa_inhibition"/>
    <property type="match status" value="2"/>
</dbReference>
<feature type="repeat" description="LDL-receptor class B" evidence="15">
    <location>
        <begin position="2715"/>
        <end position="2759"/>
    </location>
</feature>
<dbReference type="InterPro" id="IPR011042">
    <property type="entry name" value="6-blade_b-propeller_TolB-like"/>
</dbReference>
<dbReference type="PRINTS" id="PR00261">
    <property type="entry name" value="LDLRECEPTOR"/>
</dbReference>
<dbReference type="FunFam" id="4.10.400.10:FF:000045">
    <property type="entry name" value="Low-density lipoprotein receptor-related protein 2"/>
    <property type="match status" value="1"/>
</dbReference>
<feature type="disulfide bond" evidence="14">
    <location>
        <begin position="3196"/>
        <end position="3208"/>
    </location>
</feature>
<feature type="repeat" description="LDL-receptor class B" evidence="15">
    <location>
        <begin position="4371"/>
        <end position="4414"/>
    </location>
</feature>
<feature type="disulfide bond" evidence="14">
    <location>
        <begin position="3236"/>
        <end position="3248"/>
    </location>
</feature>
<feature type="disulfide bond" evidence="13">
    <location>
        <begin position="4767"/>
        <end position="4777"/>
    </location>
</feature>
<evidence type="ECO:0000256" key="13">
    <source>
        <dbReference type="PROSITE-ProRule" id="PRU00076"/>
    </source>
</evidence>
<evidence type="ECO:0000313" key="18">
    <source>
        <dbReference type="EMBL" id="KRZ53582.1"/>
    </source>
</evidence>
<feature type="repeat" description="LDL-receptor class B" evidence="15">
    <location>
        <begin position="1777"/>
        <end position="1821"/>
    </location>
</feature>
<dbReference type="PROSITE" id="PS51120">
    <property type="entry name" value="LDLRB"/>
    <property type="match status" value="13"/>
</dbReference>
<dbReference type="GO" id="GO:0043235">
    <property type="term" value="C:receptor complex"/>
    <property type="evidence" value="ECO:0007669"/>
    <property type="project" value="TreeGrafter"/>
</dbReference>
<evidence type="ECO:0000256" key="15">
    <source>
        <dbReference type="PROSITE-ProRule" id="PRU00461"/>
    </source>
</evidence>
<reference evidence="18 19" key="1">
    <citation type="submission" date="2015-05" db="EMBL/GenBank/DDBJ databases">
        <title>Evolution of Trichinella species and genotypes.</title>
        <authorList>
            <person name="Korhonen P.K."/>
            <person name="Edoardo P."/>
            <person name="Giuseppe L.R."/>
            <person name="Gasser R.B."/>
        </authorList>
    </citation>
    <scope>NUCLEOTIDE SEQUENCE [LARGE SCALE GENOMIC DNA]</scope>
    <source>
        <strain evidence="18">ISS10</strain>
    </source>
</reference>
<dbReference type="CDD" id="cd00112">
    <property type="entry name" value="LDLa"/>
    <property type="match status" value="30"/>
</dbReference>
<evidence type="ECO:0000256" key="4">
    <source>
        <dbReference type="ARBA" id="ARBA00022583"/>
    </source>
</evidence>
<dbReference type="STRING" id="6335.A0A0V1L3G8"/>
<dbReference type="Pfam" id="PF00057">
    <property type="entry name" value="Ldl_recept_a"/>
    <property type="match status" value="27"/>
</dbReference>
<feature type="disulfide bond" evidence="13">
    <location>
        <begin position="4802"/>
        <end position="4812"/>
    </location>
</feature>
<evidence type="ECO:0000256" key="2">
    <source>
        <dbReference type="ARBA" id="ARBA00004479"/>
    </source>
</evidence>
<keyword evidence="3 13" id="KW-0245">EGF-like domain</keyword>
<keyword evidence="18" id="KW-0449">Lipoprotein</keyword>
<dbReference type="Pfam" id="PF12662">
    <property type="entry name" value="cEGF"/>
    <property type="match status" value="1"/>
</dbReference>
<feature type="disulfide bond" evidence="14">
    <location>
        <begin position="3243"/>
        <end position="3261"/>
    </location>
</feature>
<feature type="disulfide bond" evidence="14">
    <location>
        <begin position="2983"/>
        <end position="3001"/>
    </location>
</feature>
<feature type="disulfide bond" evidence="13">
    <location>
        <begin position="4591"/>
        <end position="4601"/>
    </location>
</feature>
<dbReference type="SMART" id="SM00181">
    <property type="entry name" value="EGF"/>
    <property type="match status" value="30"/>
</dbReference>
<evidence type="ECO:0000256" key="10">
    <source>
        <dbReference type="ARBA" id="ARBA00023157"/>
    </source>
</evidence>
<dbReference type="PROSITE" id="PS01209">
    <property type="entry name" value="LDLRA_1"/>
    <property type="match status" value="12"/>
</dbReference>
<dbReference type="InterPro" id="IPR023415">
    <property type="entry name" value="LDLR_class-A_CS"/>
</dbReference>
<feature type="disulfide bond" evidence="14">
    <location>
        <begin position="3121"/>
        <end position="3139"/>
    </location>
</feature>
<feature type="disulfide bond" evidence="13">
    <location>
        <begin position="4898"/>
        <end position="4907"/>
    </location>
</feature>
<feature type="disulfide bond" evidence="14">
    <location>
        <begin position="4138"/>
        <end position="4156"/>
    </location>
</feature>
<dbReference type="InterPro" id="IPR001881">
    <property type="entry name" value="EGF-like_Ca-bd_dom"/>
</dbReference>
<feature type="disulfide bond" evidence="14">
    <location>
        <begin position="4103"/>
        <end position="4121"/>
    </location>
</feature>
<dbReference type="InterPro" id="IPR018097">
    <property type="entry name" value="EGF_Ca-bd_CS"/>
</dbReference>
<dbReference type="Gene3D" id="4.10.400.10">
    <property type="entry name" value="Low-density Lipoprotein Receptor"/>
    <property type="match status" value="30"/>
</dbReference>
<dbReference type="PROSITE" id="PS50068">
    <property type="entry name" value="LDLRA_2"/>
    <property type="match status" value="32"/>
</dbReference>
<keyword evidence="19" id="KW-1185">Reference proteome</keyword>
<dbReference type="SUPFAM" id="SSF63825">
    <property type="entry name" value="YWTD domain"/>
    <property type="match status" value="8"/>
</dbReference>
<feature type="non-terminal residue" evidence="18">
    <location>
        <position position="1"/>
    </location>
</feature>
<gene>
    <name evidence="18" type="primary">LRP1</name>
    <name evidence="18" type="ORF">T02_5680</name>
</gene>
<feature type="disulfide bond" evidence="13">
    <location>
        <begin position="4825"/>
        <end position="4834"/>
    </location>
</feature>
<dbReference type="PROSITE" id="PS01187">
    <property type="entry name" value="EGF_CA"/>
    <property type="match status" value="1"/>
</dbReference>
<keyword evidence="8 16" id="KW-1133">Transmembrane helix</keyword>
<dbReference type="PROSITE" id="PS00022">
    <property type="entry name" value="EGF_1"/>
    <property type="match status" value="7"/>
</dbReference>
<feature type="disulfide bond" evidence="14">
    <location>
        <begin position="3203"/>
        <end position="3221"/>
    </location>
</feature>
<feature type="disulfide bond" evidence="13">
    <location>
        <begin position="4685"/>
        <end position="4694"/>
    </location>
</feature>
<comment type="subcellular location">
    <subcellularLocation>
        <location evidence="1">Endomembrane system</location>
    </subcellularLocation>
    <subcellularLocation>
        <location evidence="2">Membrane</location>
        <topology evidence="2">Single-pass type I membrane protein</topology>
    </subcellularLocation>
</comment>
<feature type="disulfide bond" evidence="14">
    <location>
        <begin position="3829"/>
        <end position="3844"/>
    </location>
</feature>
<dbReference type="SMART" id="SM00135">
    <property type="entry name" value="LY"/>
    <property type="match status" value="32"/>
</dbReference>
<feature type="disulfide bond" evidence="14">
    <location>
        <begin position="3161"/>
        <end position="3179"/>
    </location>
</feature>
<feature type="repeat" description="LDL-receptor class B" evidence="15">
    <location>
        <begin position="1684"/>
        <end position="1726"/>
    </location>
</feature>
<evidence type="ECO:0000256" key="9">
    <source>
        <dbReference type="ARBA" id="ARBA00023136"/>
    </source>
</evidence>
<dbReference type="Gene3D" id="2.40.128.620">
    <property type="match status" value="1"/>
</dbReference>
<dbReference type="GO" id="GO:0012505">
    <property type="term" value="C:endomembrane system"/>
    <property type="evidence" value="ECO:0007669"/>
    <property type="project" value="UniProtKB-SubCell"/>
</dbReference>
<dbReference type="InterPro" id="IPR000033">
    <property type="entry name" value="LDLR_classB_rpt"/>
</dbReference>
<dbReference type="GO" id="GO:0006897">
    <property type="term" value="P:endocytosis"/>
    <property type="evidence" value="ECO:0007669"/>
    <property type="project" value="UniProtKB-KW"/>
</dbReference>
<feature type="domain" description="EGF-like" evidence="17">
    <location>
        <begin position="4836"/>
        <end position="4871"/>
    </location>
</feature>
<feature type="disulfide bond" evidence="14">
    <location>
        <begin position="4035"/>
        <end position="4050"/>
    </location>
</feature>
<feature type="disulfide bond" evidence="14">
    <location>
        <begin position="1218"/>
        <end position="1230"/>
    </location>
</feature>
<feature type="disulfide bond" evidence="14">
    <location>
        <begin position="2946"/>
        <end position="2964"/>
    </location>
</feature>
<feature type="disulfide bond" evidence="14">
    <location>
        <begin position="3896"/>
        <end position="3914"/>
    </location>
</feature>
<feature type="repeat" description="LDL-receptor class B" evidence="15">
    <location>
        <begin position="1957"/>
        <end position="1999"/>
    </location>
</feature>
<proteinExistence type="predicted"/>
<dbReference type="FunFam" id="2.10.25.10:FF:000009">
    <property type="entry name" value="Low-density lipoprotein receptor isoform 1"/>
    <property type="match status" value="1"/>
</dbReference>